<gene>
    <name evidence="1" type="ORF">RR46_13971</name>
</gene>
<keyword evidence="2" id="KW-1185">Reference proteome</keyword>
<accession>A0A194PNP9</accession>
<dbReference type="AlphaFoldDB" id="A0A194PNP9"/>
<sequence length="152" mass="17802">GPYDISWGRYETCKGPKANNVTVYQTKLFKENDIYYAWINFTFLTQARLDELKINVYVVKNNNTTLLLNYKVNNLCQHYAISLMIEKELNAKNCIVQQGDFRSLVNFTDVAYKFFGKSFFYGEYILKITVMSKKGNILCITLNQIFEKKKNP</sequence>
<name>A0A194PNP9_PAPXU</name>
<protein>
    <submittedName>
        <fullName evidence="1">Uncharacterized protein</fullName>
    </submittedName>
</protein>
<feature type="non-terminal residue" evidence="1">
    <location>
        <position position="1"/>
    </location>
</feature>
<dbReference type="EMBL" id="KQ459603">
    <property type="protein sequence ID" value="KPI92750.1"/>
    <property type="molecule type" value="Genomic_DNA"/>
</dbReference>
<reference evidence="1 2" key="1">
    <citation type="journal article" date="2015" name="Nat. Commun.">
        <title>Outbred genome sequencing and CRISPR/Cas9 gene editing in butterflies.</title>
        <authorList>
            <person name="Li X."/>
            <person name="Fan D."/>
            <person name="Zhang W."/>
            <person name="Liu G."/>
            <person name="Zhang L."/>
            <person name="Zhao L."/>
            <person name="Fang X."/>
            <person name="Chen L."/>
            <person name="Dong Y."/>
            <person name="Chen Y."/>
            <person name="Ding Y."/>
            <person name="Zhao R."/>
            <person name="Feng M."/>
            <person name="Zhu Y."/>
            <person name="Feng Y."/>
            <person name="Jiang X."/>
            <person name="Zhu D."/>
            <person name="Xiang H."/>
            <person name="Feng X."/>
            <person name="Li S."/>
            <person name="Wang J."/>
            <person name="Zhang G."/>
            <person name="Kronforst M.R."/>
            <person name="Wang W."/>
        </authorList>
    </citation>
    <scope>NUCLEOTIDE SEQUENCE [LARGE SCALE GENOMIC DNA]</scope>
    <source>
        <strain evidence="1">Ya'a_city_454_Px</strain>
        <tissue evidence="1">Whole body</tissue>
    </source>
</reference>
<organism evidence="1 2">
    <name type="scientific">Papilio xuthus</name>
    <name type="common">Asian swallowtail butterfly</name>
    <dbReference type="NCBI Taxonomy" id="66420"/>
    <lineage>
        <taxon>Eukaryota</taxon>
        <taxon>Metazoa</taxon>
        <taxon>Ecdysozoa</taxon>
        <taxon>Arthropoda</taxon>
        <taxon>Hexapoda</taxon>
        <taxon>Insecta</taxon>
        <taxon>Pterygota</taxon>
        <taxon>Neoptera</taxon>
        <taxon>Endopterygota</taxon>
        <taxon>Lepidoptera</taxon>
        <taxon>Glossata</taxon>
        <taxon>Ditrysia</taxon>
        <taxon>Papilionoidea</taxon>
        <taxon>Papilionidae</taxon>
        <taxon>Papilioninae</taxon>
        <taxon>Papilio</taxon>
    </lineage>
</organism>
<proteinExistence type="predicted"/>
<dbReference type="Proteomes" id="UP000053268">
    <property type="component" value="Unassembled WGS sequence"/>
</dbReference>
<evidence type="ECO:0000313" key="1">
    <source>
        <dbReference type="EMBL" id="KPI92750.1"/>
    </source>
</evidence>
<evidence type="ECO:0000313" key="2">
    <source>
        <dbReference type="Proteomes" id="UP000053268"/>
    </source>
</evidence>